<dbReference type="Proteomes" id="UP000612055">
    <property type="component" value="Unassembled WGS sequence"/>
</dbReference>
<dbReference type="OrthoDB" id="3903267at2759"/>
<organism evidence="1 2">
    <name type="scientific">Edaphochlamys debaryana</name>
    <dbReference type="NCBI Taxonomy" id="47281"/>
    <lineage>
        <taxon>Eukaryota</taxon>
        <taxon>Viridiplantae</taxon>
        <taxon>Chlorophyta</taxon>
        <taxon>core chlorophytes</taxon>
        <taxon>Chlorophyceae</taxon>
        <taxon>CS clade</taxon>
        <taxon>Chlamydomonadales</taxon>
        <taxon>Chlamydomonadales incertae sedis</taxon>
        <taxon>Edaphochlamys</taxon>
    </lineage>
</organism>
<comment type="caution">
    <text evidence="1">The sequence shown here is derived from an EMBL/GenBank/DDBJ whole genome shotgun (WGS) entry which is preliminary data.</text>
</comment>
<accession>A0A835XN44</accession>
<reference evidence="1" key="1">
    <citation type="journal article" date="2020" name="bioRxiv">
        <title>Comparative genomics of Chlamydomonas.</title>
        <authorList>
            <person name="Craig R.J."/>
            <person name="Hasan A.R."/>
            <person name="Ness R.W."/>
            <person name="Keightley P.D."/>
        </authorList>
    </citation>
    <scope>NUCLEOTIDE SEQUENCE</scope>
    <source>
        <strain evidence="1">CCAP 11/70</strain>
    </source>
</reference>
<name>A0A835XN44_9CHLO</name>
<protein>
    <submittedName>
        <fullName evidence="1">Uncharacterized protein</fullName>
    </submittedName>
</protein>
<sequence length="247" mass="25459">MAQPFLQAGAAAPQLHAPAVQTSQQVTARDVVVRDQIVRVLVASGAPDVAVADAKVADSKSVAGYGGFAVAGGTQALLQGLFNQRVVIGNQIGALTNQVGALTNQVGALTNQVGALTNQVGALTNQVGALNNQIGALNNQVGALTNQMAVMDHKIENDRAVVYNSGARPGEELMKLRVVAAGGPHPVGTLPGQGVPFPNTPAEASQLTTAQLNALEVFYNQPFAGQNVEERHAAFGKFIGVRIGVRM</sequence>
<proteinExistence type="predicted"/>
<dbReference type="Gene3D" id="1.20.5.340">
    <property type="match status" value="1"/>
</dbReference>
<gene>
    <name evidence="1" type="ORF">HYH03_014444</name>
</gene>
<keyword evidence="2" id="KW-1185">Reference proteome</keyword>
<dbReference type="EMBL" id="JAEHOE010000104">
    <property type="protein sequence ID" value="KAG2486946.1"/>
    <property type="molecule type" value="Genomic_DNA"/>
</dbReference>
<evidence type="ECO:0000313" key="2">
    <source>
        <dbReference type="Proteomes" id="UP000612055"/>
    </source>
</evidence>
<evidence type="ECO:0000313" key="1">
    <source>
        <dbReference type="EMBL" id="KAG2486946.1"/>
    </source>
</evidence>
<dbReference type="AlphaFoldDB" id="A0A835XN44"/>